<evidence type="ECO:0000313" key="3">
    <source>
        <dbReference type="Proteomes" id="UP000224567"/>
    </source>
</evidence>
<comment type="caution">
    <text evidence="2">The sequence shown here is derived from an EMBL/GenBank/DDBJ whole genome shotgun (WGS) entry which is preliminary data.</text>
</comment>
<organism evidence="2 3">
    <name type="scientific">Capsicum baccatum</name>
    <name type="common">Peruvian pepper</name>
    <dbReference type="NCBI Taxonomy" id="33114"/>
    <lineage>
        <taxon>Eukaryota</taxon>
        <taxon>Viridiplantae</taxon>
        <taxon>Streptophyta</taxon>
        <taxon>Embryophyta</taxon>
        <taxon>Tracheophyta</taxon>
        <taxon>Spermatophyta</taxon>
        <taxon>Magnoliopsida</taxon>
        <taxon>eudicotyledons</taxon>
        <taxon>Gunneridae</taxon>
        <taxon>Pentapetalae</taxon>
        <taxon>asterids</taxon>
        <taxon>lamiids</taxon>
        <taxon>Solanales</taxon>
        <taxon>Solanaceae</taxon>
        <taxon>Solanoideae</taxon>
        <taxon>Capsiceae</taxon>
        <taxon>Capsicum</taxon>
    </lineage>
</organism>
<reference evidence="3" key="2">
    <citation type="journal article" date="2017" name="J. Anim. Genet.">
        <title>Multiple reference genome sequences of hot pepper reveal the massive evolution of plant disease resistance genes by retroduplication.</title>
        <authorList>
            <person name="Kim S."/>
            <person name="Park J."/>
            <person name="Yeom S.-I."/>
            <person name="Kim Y.-M."/>
            <person name="Seo E."/>
            <person name="Kim K.-T."/>
            <person name="Kim M.-S."/>
            <person name="Lee J.M."/>
            <person name="Cheong K."/>
            <person name="Shin H.-S."/>
            <person name="Kim S.-B."/>
            <person name="Han K."/>
            <person name="Lee J."/>
            <person name="Park M."/>
            <person name="Lee H.-A."/>
            <person name="Lee H.-Y."/>
            <person name="Lee Y."/>
            <person name="Oh S."/>
            <person name="Lee J.H."/>
            <person name="Choi E."/>
            <person name="Choi E."/>
            <person name="Lee S.E."/>
            <person name="Jeon J."/>
            <person name="Kim H."/>
            <person name="Choi G."/>
            <person name="Song H."/>
            <person name="Lee J."/>
            <person name="Lee S.-C."/>
            <person name="Kwon J.-K."/>
            <person name="Lee H.-Y."/>
            <person name="Koo N."/>
            <person name="Hong Y."/>
            <person name="Kim R.W."/>
            <person name="Kang W.-H."/>
            <person name="Huh J.H."/>
            <person name="Kang B.-C."/>
            <person name="Yang T.-J."/>
            <person name="Lee Y.-H."/>
            <person name="Bennetzen J.L."/>
            <person name="Choi D."/>
        </authorList>
    </citation>
    <scope>NUCLEOTIDE SEQUENCE [LARGE SCALE GENOMIC DNA]</scope>
    <source>
        <strain evidence="3">cv. PBC81</strain>
    </source>
</reference>
<proteinExistence type="predicted"/>
<accession>A0A2G2VS28</accession>
<evidence type="ECO:0000256" key="1">
    <source>
        <dbReference type="SAM" id="MobiDB-lite"/>
    </source>
</evidence>
<sequence length="111" mass="12568">MLVSRGVRINSPMRNTRKQMQSRKTTNSSDRAIVPKDVPCLNTFDALTNTLLMLHNHCNRMESNMDVLDEGEDGIDLGEDSFGEDEEDNMLDICFVKVARDGDVSPIHRRS</sequence>
<feature type="region of interest" description="Disordered" evidence="1">
    <location>
        <begin position="1"/>
        <end position="30"/>
    </location>
</feature>
<gene>
    <name evidence="2" type="ORF">CQW23_23453</name>
</gene>
<dbReference type="OrthoDB" id="10609286at2759"/>
<dbReference type="EMBL" id="MLFT02000010">
    <property type="protein sequence ID" value="PHT35753.1"/>
    <property type="molecule type" value="Genomic_DNA"/>
</dbReference>
<dbReference type="Proteomes" id="UP000224567">
    <property type="component" value="Unassembled WGS sequence"/>
</dbReference>
<protein>
    <submittedName>
        <fullName evidence="2">Uncharacterized protein</fullName>
    </submittedName>
</protein>
<evidence type="ECO:0000313" key="2">
    <source>
        <dbReference type="EMBL" id="PHT35753.1"/>
    </source>
</evidence>
<keyword evidence="3" id="KW-1185">Reference proteome</keyword>
<name>A0A2G2VS28_CAPBA</name>
<dbReference type="AlphaFoldDB" id="A0A2G2VS28"/>
<reference evidence="2 3" key="1">
    <citation type="journal article" date="2017" name="Genome Biol.">
        <title>New reference genome sequences of hot pepper reveal the massive evolution of plant disease-resistance genes by retroduplication.</title>
        <authorList>
            <person name="Kim S."/>
            <person name="Park J."/>
            <person name="Yeom S.I."/>
            <person name="Kim Y.M."/>
            <person name="Seo E."/>
            <person name="Kim K.T."/>
            <person name="Kim M.S."/>
            <person name="Lee J.M."/>
            <person name="Cheong K."/>
            <person name="Shin H.S."/>
            <person name="Kim S.B."/>
            <person name="Han K."/>
            <person name="Lee J."/>
            <person name="Park M."/>
            <person name="Lee H.A."/>
            <person name="Lee H.Y."/>
            <person name="Lee Y."/>
            <person name="Oh S."/>
            <person name="Lee J.H."/>
            <person name="Choi E."/>
            <person name="Choi E."/>
            <person name="Lee S.E."/>
            <person name="Jeon J."/>
            <person name="Kim H."/>
            <person name="Choi G."/>
            <person name="Song H."/>
            <person name="Lee J."/>
            <person name="Lee S.C."/>
            <person name="Kwon J.K."/>
            <person name="Lee H.Y."/>
            <person name="Koo N."/>
            <person name="Hong Y."/>
            <person name="Kim R.W."/>
            <person name="Kang W.H."/>
            <person name="Huh J.H."/>
            <person name="Kang B.C."/>
            <person name="Yang T.J."/>
            <person name="Lee Y.H."/>
            <person name="Bennetzen J.L."/>
            <person name="Choi D."/>
        </authorList>
    </citation>
    <scope>NUCLEOTIDE SEQUENCE [LARGE SCALE GENOMIC DNA]</scope>
    <source>
        <strain evidence="3">cv. PBC81</strain>
    </source>
</reference>